<evidence type="ECO:0000313" key="8">
    <source>
        <dbReference type="EMBL" id="CBZ52784.1"/>
    </source>
</evidence>
<dbReference type="FunCoup" id="F0VGE0">
    <property type="interactions" value="90"/>
</dbReference>
<feature type="transmembrane region" description="Helical" evidence="7">
    <location>
        <begin position="175"/>
        <end position="203"/>
    </location>
</feature>
<keyword evidence="4 7" id="KW-0472">Membrane</keyword>
<dbReference type="Proteomes" id="UP000007494">
    <property type="component" value="Chromosome VIIb"/>
</dbReference>
<feature type="transmembrane region" description="Helical" evidence="7">
    <location>
        <begin position="318"/>
        <end position="336"/>
    </location>
</feature>
<dbReference type="Pfam" id="PF01066">
    <property type="entry name" value="CDP-OH_P_transf"/>
    <property type="match status" value="1"/>
</dbReference>
<dbReference type="InParanoid" id="F0VGE0"/>
<dbReference type="OMA" id="PSAWVNT"/>
<organism evidence="8 9">
    <name type="scientific">Neospora caninum (strain Liverpool)</name>
    <dbReference type="NCBI Taxonomy" id="572307"/>
    <lineage>
        <taxon>Eukaryota</taxon>
        <taxon>Sar</taxon>
        <taxon>Alveolata</taxon>
        <taxon>Apicomplexa</taxon>
        <taxon>Conoidasida</taxon>
        <taxon>Coccidia</taxon>
        <taxon>Eucoccidiorida</taxon>
        <taxon>Eimeriorina</taxon>
        <taxon>Sarcocystidae</taxon>
        <taxon>Neospora</taxon>
    </lineage>
</organism>
<dbReference type="EMBL" id="FR823389">
    <property type="protein sequence ID" value="CBZ52784.1"/>
    <property type="molecule type" value="Genomic_DNA"/>
</dbReference>
<accession>F0VGE0</accession>
<dbReference type="InterPro" id="IPR048254">
    <property type="entry name" value="CDP_ALCOHOL_P_TRANSF_CS"/>
</dbReference>
<dbReference type="VEuPathDB" id="ToxoDB:NCLIV_025720"/>
<dbReference type="AlphaFoldDB" id="F0VGE0"/>
<dbReference type="OrthoDB" id="196717at2759"/>
<feature type="transmembrane region" description="Helical" evidence="7">
    <location>
        <begin position="406"/>
        <end position="425"/>
    </location>
</feature>
<dbReference type="GO" id="GO:0016780">
    <property type="term" value="F:phosphotransferase activity, for other substituted phosphate groups"/>
    <property type="evidence" value="ECO:0007669"/>
    <property type="project" value="InterPro"/>
</dbReference>
<feature type="transmembrane region" description="Helical" evidence="7">
    <location>
        <begin position="106"/>
        <end position="124"/>
    </location>
</feature>
<dbReference type="PANTHER" id="PTHR10414">
    <property type="entry name" value="ETHANOLAMINEPHOSPHOTRANSFERASE"/>
    <property type="match status" value="1"/>
</dbReference>
<keyword evidence="9" id="KW-1185">Reference proteome</keyword>
<dbReference type="GO" id="GO:0016020">
    <property type="term" value="C:membrane"/>
    <property type="evidence" value="ECO:0007669"/>
    <property type="project" value="UniProtKB-SubCell"/>
</dbReference>
<feature type="region of interest" description="Disordered" evidence="6">
    <location>
        <begin position="449"/>
        <end position="472"/>
    </location>
</feature>
<evidence type="ECO:0000256" key="1">
    <source>
        <dbReference type="ARBA" id="ARBA00004370"/>
    </source>
</evidence>
<dbReference type="InterPro" id="IPR043130">
    <property type="entry name" value="CDP-OH_PTrfase_TM_dom"/>
</dbReference>
<dbReference type="GO" id="GO:0008654">
    <property type="term" value="P:phospholipid biosynthetic process"/>
    <property type="evidence" value="ECO:0007669"/>
    <property type="project" value="InterPro"/>
</dbReference>
<protein>
    <submittedName>
        <fullName evidence="8">Putative ethanolaminephosphotransferase</fullName>
    </submittedName>
</protein>
<sequence>MVGSGDNRWRRVKIVTFAQVKEQQNLARVLGKREFQSAALFDKHTQIPTENIVVRMVFGHYIPPLGLKNLHSYKYSSGGYTPLDKVMNPWWEFVASLVPATVHPNVLTVLGFLCAIGASILQLTYSVTLSEEAPRWVYLAVAFLFFLYQTFDAIDGKHARRNSLSSPLGQLFDHGCDIILATPLTLVSIAVITAGTGIVQHAIAMSSSQALQFIYMWWELHFHVFYAATGFLGVTEAQMGVMAMALVSGTVGPWVWRYNLLKLLPSPLKDMAGSVMSMFNTDLNGLFLVQATLVACNLPALVYDVVMGIVRAPKRPLAASQIFGLICYMVLQGALWHTCLEGPLEARTSPGLVYFTVTTSYSILLLRICLSATCRFPFKLVNFPVVPFFLTAAGIVTSPWCRTHRYALLAMVSIWNVVYLADFLYTSVSDVCSSLDISCFRVDYCKKKDGAQSAKGTPGTAEGETQGLKRRGKAAELVAHEDENIPVATVSSRENRRRGA</sequence>
<feature type="transmembrane region" description="Helical" evidence="7">
    <location>
        <begin position="380"/>
        <end position="400"/>
    </location>
</feature>
<keyword evidence="3 5" id="KW-0808">Transferase</keyword>
<dbReference type="PROSITE" id="PS00379">
    <property type="entry name" value="CDP_ALCOHOL_P_TRANSF"/>
    <property type="match status" value="1"/>
</dbReference>
<evidence type="ECO:0000256" key="2">
    <source>
        <dbReference type="ARBA" id="ARBA00010441"/>
    </source>
</evidence>
<comment type="subcellular location">
    <subcellularLocation>
        <location evidence="1">Membrane</location>
    </subcellularLocation>
</comment>
<feature type="transmembrane region" description="Helical" evidence="7">
    <location>
        <begin position="286"/>
        <end position="306"/>
    </location>
</feature>
<evidence type="ECO:0000256" key="4">
    <source>
        <dbReference type="ARBA" id="ARBA00023136"/>
    </source>
</evidence>
<dbReference type="eggNOG" id="KOG2877">
    <property type="taxonomic scope" value="Eukaryota"/>
</dbReference>
<feature type="transmembrane region" description="Helical" evidence="7">
    <location>
        <begin position="215"/>
        <end position="234"/>
    </location>
</feature>
<feature type="transmembrane region" description="Helical" evidence="7">
    <location>
        <begin position="136"/>
        <end position="154"/>
    </location>
</feature>
<evidence type="ECO:0000256" key="5">
    <source>
        <dbReference type="RuleBase" id="RU003750"/>
    </source>
</evidence>
<dbReference type="PANTHER" id="PTHR10414:SF37">
    <property type="entry name" value="BB IN A BOXCAR, ISOFORM C"/>
    <property type="match status" value="1"/>
</dbReference>
<name>F0VGE0_NEOCL</name>
<evidence type="ECO:0000256" key="6">
    <source>
        <dbReference type="SAM" id="MobiDB-lite"/>
    </source>
</evidence>
<comment type="similarity">
    <text evidence="2 5">Belongs to the CDP-alcohol phosphatidyltransferase class-I family.</text>
</comment>
<dbReference type="InterPro" id="IPR014472">
    <property type="entry name" value="CHOPT"/>
</dbReference>
<reference evidence="9" key="1">
    <citation type="journal article" date="2012" name="PLoS Pathog.">
        <title>Comparative genomics of the apicomplexan parasites Toxoplasma gondii and Neospora caninum: Coccidia differing in host range and transmission strategy.</title>
        <authorList>
            <person name="Reid A.J."/>
            <person name="Vermont S.J."/>
            <person name="Cotton J.A."/>
            <person name="Harris D."/>
            <person name="Hill-Cawthorne G.A."/>
            <person name="Konen-Waisman S."/>
            <person name="Latham S.M."/>
            <person name="Mourier T."/>
            <person name="Norton R."/>
            <person name="Quail M.A."/>
            <person name="Sanders M."/>
            <person name="Shanmugam D."/>
            <person name="Sohal A."/>
            <person name="Wasmuth J.D."/>
            <person name="Brunk B."/>
            <person name="Grigg M.E."/>
            <person name="Howard J.C."/>
            <person name="Parkinson J."/>
            <person name="Roos D.S."/>
            <person name="Trees A.J."/>
            <person name="Berriman M."/>
            <person name="Pain A."/>
            <person name="Wastling J.M."/>
        </authorList>
    </citation>
    <scope>NUCLEOTIDE SEQUENCE [LARGE SCALE GENOMIC DNA]</scope>
    <source>
        <strain evidence="9">Liverpool</strain>
    </source>
</reference>
<keyword evidence="7" id="KW-1133">Transmembrane helix</keyword>
<dbReference type="GeneID" id="13442656"/>
<evidence type="ECO:0000256" key="7">
    <source>
        <dbReference type="SAM" id="Phobius"/>
    </source>
</evidence>
<dbReference type="RefSeq" id="XP_003882816.1">
    <property type="nucleotide sequence ID" value="XM_003882767.1"/>
</dbReference>
<gene>
    <name evidence="8" type="ORF">NCLIV_025720</name>
</gene>
<evidence type="ECO:0000256" key="3">
    <source>
        <dbReference type="ARBA" id="ARBA00022679"/>
    </source>
</evidence>
<keyword evidence="7" id="KW-0812">Transmembrane</keyword>
<dbReference type="Gene3D" id="1.20.120.1760">
    <property type="match status" value="1"/>
</dbReference>
<proteinExistence type="inferred from homology"/>
<dbReference type="InterPro" id="IPR000462">
    <property type="entry name" value="CDP-OH_P_trans"/>
</dbReference>
<feature type="transmembrane region" description="Helical" evidence="7">
    <location>
        <begin position="351"/>
        <end position="368"/>
    </location>
</feature>
<evidence type="ECO:0000313" key="9">
    <source>
        <dbReference type="Proteomes" id="UP000007494"/>
    </source>
</evidence>